<dbReference type="GO" id="GO:0009279">
    <property type="term" value="C:cell outer membrane"/>
    <property type="evidence" value="ECO:0007669"/>
    <property type="project" value="UniProtKB-SubCell"/>
</dbReference>
<keyword evidence="2 11" id="KW-0813">Transport</keyword>
<organism evidence="16 17">
    <name type="scientific">Sphingomonas sanxanigenens DSM 19645 = NX02</name>
    <dbReference type="NCBI Taxonomy" id="1123269"/>
    <lineage>
        <taxon>Bacteria</taxon>
        <taxon>Pseudomonadati</taxon>
        <taxon>Pseudomonadota</taxon>
        <taxon>Alphaproteobacteria</taxon>
        <taxon>Sphingomonadales</taxon>
        <taxon>Sphingomonadaceae</taxon>
        <taxon>Sphingomonas</taxon>
    </lineage>
</organism>
<gene>
    <name evidence="16" type="ORF">NX02_14315</name>
</gene>
<evidence type="ECO:0000256" key="9">
    <source>
        <dbReference type="ARBA" id="ARBA00023136"/>
    </source>
</evidence>
<evidence type="ECO:0000256" key="12">
    <source>
        <dbReference type="RuleBase" id="RU003357"/>
    </source>
</evidence>
<evidence type="ECO:0000256" key="1">
    <source>
        <dbReference type="ARBA" id="ARBA00004571"/>
    </source>
</evidence>
<keyword evidence="8 12" id="KW-0798">TonB box</keyword>
<accession>W0A9G2</accession>
<evidence type="ECO:0000256" key="11">
    <source>
        <dbReference type="PROSITE-ProRule" id="PRU01360"/>
    </source>
</evidence>
<dbReference type="eggNOG" id="COG1629">
    <property type="taxonomic scope" value="Bacteria"/>
</dbReference>
<feature type="domain" description="TonB-dependent receptor plug" evidence="15">
    <location>
        <begin position="58"/>
        <end position="167"/>
    </location>
</feature>
<evidence type="ECO:0000256" key="2">
    <source>
        <dbReference type="ARBA" id="ARBA00022448"/>
    </source>
</evidence>
<dbReference type="Pfam" id="PF07715">
    <property type="entry name" value="Plug"/>
    <property type="match status" value="1"/>
</dbReference>
<dbReference type="Pfam" id="PF00593">
    <property type="entry name" value="TonB_dep_Rec_b-barrel"/>
    <property type="match status" value="1"/>
</dbReference>
<dbReference type="PANTHER" id="PTHR32552:SF81">
    <property type="entry name" value="TONB-DEPENDENT OUTER MEMBRANE RECEPTOR"/>
    <property type="match status" value="1"/>
</dbReference>
<dbReference type="InterPro" id="IPR000531">
    <property type="entry name" value="Beta-barrel_TonB"/>
</dbReference>
<evidence type="ECO:0000256" key="10">
    <source>
        <dbReference type="ARBA" id="ARBA00023237"/>
    </source>
</evidence>
<dbReference type="OrthoDB" id="9760333at2"/>
<dbReference type="STRING" id="1123269.NX02_14315"/>
<dbReference type="PATRIC" id="fig|1123269.5.peg.2790"/>
<keyword evidence="5 11" id="KW-0812">Transmembrane</keyword>
<dbReference type="EMBL" id="CP006644">
    <property type="protein sequence ID" value="AHE54549.1"/>
    <property type="molecule type" value="Genomic_DNA"/>
</dbReference>
<name>W0A9G2_9SPHN</name>
<feature type="signal peptide" evidence="13">
    <location>
        <begin position="1"/>
        <end position="22"/>
    </location>
</feature>
<keyword evidence="17" id="KW-1185">Reference proteome</keyword>
<evidence type="ECO:0000259" key="14">
    <source>
        <dbReference type="Pfam" id="PF00593"/>
    </source>
</evidence>
<keyword evidence="9 11" id="KW-0472">Membrane</keyword>
<dbReference type="PANTHER" id="PTHR32552">
    <property type="entry name" value="FERRICHROME IRON RECEPTOR-RELATED"/>
    <property type="match status" value="1"/>
</dbReference>
<dbReference type="InterPro" id="IPR039426">
    <property type="entry name" value="TonB-dep_rcpt-like"/>
</dbReference>
<evidence type="ECO:0000259" key="15">
    <source>
        <dbReference type="Pfam" id="PF07715"/>
    </source>
</evidence>
<dbReference type="HOGENOM" id="CLU_008287_15_0_5"/>
<dbReference type="GO" id="GO:0006826">
    <property type="term" value="P:iron ion transport"/>
    <property type="evidence" value="ECO:0007669"/>
    <property type="project" value="UniProtKB-KW"/>
</dbReference>
<dbReference type="Gene3D" id="2.40.170.20">
    <property type="entry name" value="TonB-dependent receptor, beta-barrel domain"/>
    <property type="match status" value="1"/>
</dbReference>
<comment type="subcellular location">
    <subcellularLocation>
        <location evidence="1 11">Cell outer membrane</location>
        <topology evidence="1 11">Multi-pass membrane protein</topology>
    </subcellularLocation>
</comment>
<protein>
    <submittedName>
        <fullName evidence="16">TonB-denpendent receptor</fullName>
    </submittedName>
</protein>
<evidence type="ECO:0000256" key="13">
    <source>
        <dbReference type="SAM" id="SignalP"/>
    </source>
</evidence>
<keyword evidence="6" id="KW-0408">Iron</keyword>
<dbReference type="InterPro" id="IPR036942">
    <property type="entry name" value="Beta-barrel_TonB_sf"/>
</dbReference>
<dbReference type="KEGG" id="ssan:NX02_14315"/>
<keyword evidence="3 11" id="KW-1134">Transmembrane beta strand</keyword>
<dbReference type="InterPro" id="IPR012910">
    <property type="entry name" value="Plug_dom"/>
</dbReference>
<evidence type="ECO:0000256" key="7">
    <source>
        <dbReference type="ARBA" id="ARBA00023065"/>
    </source>
</evidence>
<dbReference type="AlphaFoldDB" id="W0A9G2"/>
<keyword evidence="4" id="KW-0410">Iron transport</keyword>
<dbReference type="RefSeq" id="WP_025292755.1">
    <property type="nucleotide sequence ID" value="NZ_CP006644.1"/>
</dbReference>
<evidence type="ECO:0000256" key="3">
    <source>
        <dbReference type="ARBA" id="ARBA00022452"/>
    </source>
</evidence>
<evidence type="ECO:0000256" key="4">
    <source>
        <dbReference type="ARBA" id="ARBA00022496"/>
    </source>
</evidence>
<evidence type="ECO:0000256" key="8">
    <source>
        <dbReference type="ARBA" id="ARBA00023077"/>
    </source>
</evidence>
<evidence type="ECO:0000313" key="17">
    <source>
        <dbReference type="Proteomes" id="UP000018851"/>
    </source>
</evidence>
<proteinExistence type="inferred from homology"/>
<evidence type="ECO:0000313" key="16">
    <source>
        <dbReference type="EMBL" id="AHE54549.1"/>
    </source>
</evidence>
<dbReference type="PROSITE" id="PS52016">
    <property type="entry name" value="TONB_DEPENDENT_REC_3"/>
    <property type="match status" value="1"/>
</dbReference>
<feature type="domain" description="TonB-dependent receptor-like beta-barrel" evidence="14">
    <location>
        <begin position="290"/>
        <end position="782"/>
    </location>
</feature>
<evidence type="ECO:0000256" key="6">
    <source>
        <dbReference type="ARBA" id="ARBA00023004"/>
    </source>
</evidence>
<keyword evidence="7" id="KW-0406">Ion transport</keyword>
<dbReference type="Proteomes" id="UP000018851">
    <property type="component" value="Chromosome"/>
</dbReference>
<keyword evidence="13" id="KW-0732">Signal</keyword>
<keyword evidence="16" id="KW-0675">Receptor</keyword>
<sequence length="820" mass="89336">MLRRLKPLLLLSAALAVTPAFAADEAPAAADAADAAEPAGGASSGEIVVTARRRAEDVQDVPVAISVVGGATLEAQGTYNINRLTQLQPTLQFFSTNPRNTFINIRGIGAPFGLTNDGFEQGVGIYIDQVYYNRIAAATLDFVDVEQIEVLRGPQGTLYGKNTTAGAINVTTRAPSFTFEGKAEVSLGNYSFKQAKASVSGPITDTLAARISVSSTDRRGTIYNVATDQWINAQDNIGIRGALLWKPGEDLRITLAGDFNLQDPICCGQIYARVGTTQRALNRQYAALTALFPGYRVPSTDAFDRRTDLDAPLAARNEMGGASLRAEWDVGPGTLTSITAWRYWDWDPSNDRDFTGLPVYTKVNNPTKQNQYTQELRYAYEADRLDFVVGAFAFYQEIRTSGIQETGPAASAWLLAPSSALSRNPAVLNGIVAENDIRLDNLSLAAFGKVNWHVTDQLTISPGIRINYDKKEGLYDSVVIGTASDGTRQLITNDATHPYYNDPWIAAQRGTQSSQFFEPDFSDWNLSYDINLSYKVTEDVLAYATYARSFKTGGINLNGVPSRGDGTPALEVAQIRPEKVDHFEVGLKTQFWNRRATFNLTGYWTEIDDFQASVISNVSGSNVLRGYLANADKVRVRGIEADFTVRPTDRLNAYVSGAFTDHEFRKFVDAPCPPELAGGGTGTPAGPPATPGVNSPANCDVSGQWLPGVSKWAFSWGAEYEIPAAILGRDGDVYLGYDANYRSKFSSNASRSIYTDISGYSIHNFRVGFRTDSFDVFGWIRNAFDQNYFESLAVTPGNTGLISAQLGDPQTWGGTIKFSF</sequence>
<dbReference type="SUPFAM" id="SSF56935">
    <property type="entry name" value="Porins"/>
    <property type="match status" value="1"/>
</dbReference>
<keyword evidence="10 11" id="KW-0998">Cell outer membrane</keyword>
<comment type="similarity">
    <text evidence="11 12">Belongs to the TonB-dependent receptor family.</text>
</comment>
<feature type="chain" id="PRO_5004785194" evidence="13">
    <location>
        <begin position="23"/>
        <end position="820"/>
    </location>
</feature>
<reference evidence="16 17" key="1">
    <citation type="submission" date="2013-07" db="EMBL/GenBank/DDBJ databases">
        <title>Completed genome of Sphingomonas sanxanigenens NX02.</title>
        <authorList>
            <person name="Ma T."/>
            <person name="Huang H."/>
            <person name="Wu M."/>
            <person name="Li X."/>
            <person name="Li G."/>
        </authorList>
    </citation>
    <scope>NUCLEOTIDE SEQUENCE [LARGE SCALE GENOMIC DNA]</scope>
    <source>
        <strain evidence="16 17">NX02</strain>
    </source>
</reference>
<evidence type="ECO:0000256" key="5">
    <source>
        <dbReference type="ARBA" id="ARBA00022692"/>
    </source>
</evidence>